<dbReference type="PANTHER" id="PTHR24351">
    <property type="entry name" value="RIBOSOMAL PROTEIN S6 KINASE"/>
    <property type="match status" value="1"/>
</dbReference>
<feature type="transmembrane region" description="Helical" evidence="6">
    <location>
        <begin position="189"/>
        <end position="208"/>
    </location>
</feature>
<organism evidence="9">
    <name type="scientific">Melampsora larici-populina (strain 98AG31 / pathotype 3-4-7)</name>
    <name type="common">Poplar leaf rust fungus</name>
    <dbReference type="NCBI Taxonomy" id="747676"/>
    <lineage>
        <taxon>Eukaryota</taxon>
        <taxon>Fungi</taxon>
        <taxon>Dikarya</taxon>
        <taxon>Basidiomycota</taxon>
        <taxon>Pucciniomycotina</taxon>
        <taxon>Pucciniomycetes</taxon>
        <taxon>Pucciniales</taxon>
        <taxon>Melampsoraceae</taxon>
        <taxon>Melampsora</taxon>
    </lineage>
</organism>
<gene>
    <name evidence="8" type="ORF">MELLADRAFT_86600</name>
</gene>
<dbReference type="GO" id="GO:0005524">
    <property type="term" value="F:ATP binding"/>
    <property type="evidence" value="ECO:0007669"/>
    <property type="project" value="UniProtKB-KW"/>
</dbReference>
<dbReference type="Proteomes" id="UP000001072">
    <property type="component" value="Unassembled WGS sequence"/>
</dbReference>
<keyword evidence="3" id="KW-0547">Nucleotide-binding</keyword>
<name>F4RME2_MELLP</name>
<evidence type="ECO:0000256" key="4">
    <source>
        <dbReference type="ARBA" id="ARBA00022777"/>
    </source>
</evidence>
<dbReference type="HOGENOM" id="CLU_1289186_0_0_1"/>
<keyword evidence="4" id="KW-0418">Kinase</keyword>
<evidence type="ECO:0000256" key="1">
    <source>
        <dbReference type="ARBA" id="ARBA00022527"/>
    </source>
</evidence>
<dbReference type="InterPro" id="IPR011009">
    <property type="entry name" value="Kinase-like_dom_sf"/>
</dbReference>
<feature type="domain" description="Protein kinase" evidence="7">
    <location>
        <begin position="1"/>
        <end position="214"/>
    </location>
</feature>
<keyword evidence="2" id="KW-0808">Transferase</keyword>
<dbReference type="STRING" id="747676.F4RME2"/>
<dbReference type="Gene3D" id="1.10.510.10">
    <property type="entry name" value="Transferase(Phosphotransferase) domain 1"/>
    <property type="match status" value="1"/>
</dbReference>
<dbReference type="Pfam" id="PF00069">
    <property type="entry name" value="Pkinase"/>
    <property type="match status" value="1"/>
</dbReference>
<keyword evidence="6" id="KW-0812">Transmembrane</keyword>
<protein>
    <recommendedName>
        <fullName evidence="7">Protein kinase domain-containing protein</fullName>
    </recommendedName>
</protein>
<dbReference type="EMBL" id="GL883108">
    <property type="protein sequence ID" value="EGG06412.1"/>
    <property type="molecule type" value="Genomic_DNA"/>
</dbReference>
<dbReference type="GeneID" id="18934235"/>
<dbReference type="KEGG" id="mlr:MELLADRAFT_86600"/>
<evidence type="ECO:0000256" key="2">
    <source>
        <dbReference type="ARBA" id="ARBA00022679"/>
    </source>
</evidence>
<dbReference type="OrthoDB" id="2506755at2759"/>
<keyword evidence="9" id="KW-1185">Reference proteome</keyword>
<dbReference type="InParanoid" id="F4RME2"/>
<keyword evidence="6" id="KW-1133">Transmembrane helix</keyword>
<accession>F4RME2</accession>
<evidence type="ECO:0000259" key="7">
    <source>
        <dbReference type="PROSITE" id="PS50011"/>
    </source>
</evidence>
<evidence type="ECO:0000313" key="9">
    <source>
        <dbReference type="Proteomes" id="UP000001072"/>
    </source>
</evidence>
<evidence type="ECO:0000256" key="6">
    <source>
        <dbReference type="SAM" id="Phobius"/>
    </source>
</evidence>
<keyword evidence="6" id="KW-0472">Membrane</keyword>
<dbReference type="GO" id="GO:0004674">
    <property type="term" value="F:protein serine/threonine kinase activity"/>
    <property type="evidence" value="ECO:0007669"/>
    <property type="project" value="UniProtKB-KW"/>
</dbReference>
<dbReference type="VEuPathDB" id="FungiDB:MELLADRAFT_86600"/>
<dbReference type="PROSITE" id="PS50011">
    <property type="entry name" value="PROTEIN_KINASE_DOM"/>
    <property type="match status" value="1"/>
</dbReference>
<dbReference type="InterPro" id="IPR000719">
    <property type="entry name" value="Prot_kinase_dom"/>
</dbReference>
<dbReference type="SMART" id="SM00220">
    <property type="entry name" value="S_TKc"/>
    <property type="match status" value="1"/>
</dbReference>
<dbReference type="RefSeq" id="XP_007410246.1">
    <property type="nucleotide sequence ID" value="XM_007410184.1"/>
</dbReference>
<reference evidence="9" key="1">
    <citation type="journal article" date="2011" name="Proc. Natl. Acad. Sci. U.S.A.">
        <title>Obligate biotrophy features unraveled by the genomic analysis of rust fungi.</title>
        <authorList>
            <person name="Duplessis S."/>
            <person name="Cuomo C.A."/>
            <person name="Lin Y.-C."/>
            <person name="Aerts A."/>
            <person name="Tisserant E."/>
            <person name="Veneault-Fourrey C."/>
            <person name="Joly D.L."/>
            <person name="Hacquard S."/>
            <person name="Amselem J."/>
            <person name="Cantarel B.L."/>
            <person name="Chiu R."/>
            <person name="Coutinho P.M."/>
            <person name="Feau N."/>
            <person name="Field M."/>
            <person name="Frey P."/>
            <person name="Gelhaye E."/>
            <person name="Goldberg J."/>
            <person name="Grabherr M.G."/>
            <person name="Kodira C.D."/>
            <person name="Kohler A."/>
            <person name="Kuees U."/>
            <person name="Lindquist E.A."/>
            <person name="Lucas S.M."/>
            <person name="Mago R."/>
            <person name="Mauceli E."/>
            <person name="Morin E."/>
            <person name="Murat C."/>
            <person name="Pangilinan J.L."/>
            <person name="Park R."/>
            <person name="Pearson M."/>
            <person name="Quesneville H."/>
            <person name="Rouhier N."/>
            <person name="Sakthikumar S."/>
            <person name="Salamov A.A."/>
            <person name="Schmutz J."/>
            <person name="Selles B."/>
            <person name="Shapiro H."/>
            <person name="Tanguay P."/>
            <person name="Tuskan G.A."/>
            <person name="Henrissat B."/>
            <person name="Van de Peer Y."/>
            <person name="Rouze P."/>
            <person name="Ellis J.G."/>
            <person name="Dodds P.N."/>
            <person name="Schein J.E."/>
            <person name="Zhong S."/>
            <person name="Hamelin R.C."/>
            <person name="Grigoriev I.V."/>
            <person name="Szabo L.J."/>
            <person name="Martin F."/>
        </authorList>
    </citation>
    <scope>NUCLEOTIDE SEQUENCE [LARGE SCALE GENOMIC DNA]</scope>
    <source>
        <strain evidence="9">98AG31 / pathotype 3-4-7</strain>
    </source>
</reference>
<dbReference type="AlphaFoldDB" id="F4RME2"/>
<dbReference type="SUPFAM" id="SSF56112">
    <property type="entry name" value="Protein kinase-like (PK-like)"/>
    <property type="match status" value="1"/>
</dbReference>
<evidence type="ECO:0000256" key="5">
    <source>
        <dbReference type="ARBA" id="ARBA00022840"/>
    </source>
</evidence>
<sequence>MKFTKRFLQTDPFLLIITFIQHISADAELAILQLSRSSETHQTSSIKGTLPNLRASFQSTDSLYILTSYLPGGTLSDLMIKRQESKLTSIQDHQYERIVKQWIMEIVLGLDWLHTQHYWVHRDLKPSNILLSLDGHIVLNDFGTAAPLIKVLPPCIDQYHWEKFHEEIVYEFPRLLVPKSFSRTLLRSYILIYIQSWISWIVIQRALLRMMMMV</sequence>
<evidence type="ECO:0000256" key="3">
    <source>
        <dbReference type="ARBA" id="ARBA00022741"/>
    </source>
</evidence>
<proteinExistence type="predicted"/>
<dbReference type="eggNOG" id="KOG0605">
    <property type="taxonomic scope" value="Eukaryota"/>
</dbReference>
<keyword evidence="5" id="KW-0067">ATP-binding</keyword>
<evidence type="ECO:0000313" key="8">
    <source>
        <dbReference type="EMBL" id="EGG06412.1"/>
    </source>
</evidence>
<keyword evidence="1" id="KW-0723">Serine/threonine-protein kinase</keyword>